<sequence length="195" mass="20274">MKRNIVIATVAAAALIAGGTATALAVTGEDDQDAQRQTDTRTTDTRTTDHAVRAATAEVTAPEAIATALKHTAGTVVSAELDDEDAGEPTVWEVEILSSAGTWHHLDLDPGNGKILDTRTENADEDDTAEARAALKNTPGTAAEAAEATAAKGTVTSVDLDDKGWETETRSPGEPARDWQVNPTTGKITPGTDDD</sequence>
<keyword evidence="2" id="KW-0732">Signal</keyword>
<evidence type="ECO:0000256" key="2">
    <source>
        <dbReference type="SAM" id="SignalP"/>
    </source>
</evidence>
<dbReference type="InterPro" id="IPR025711">
    <property type="entry name" value="PepSY"/>
</dbReference>
<feature type="chain" id="PRO_5047321886" evidence="2">
    <location>
        <begin position="26"/>
        <end position="195"/>
    </location>
</feature>
<accession>A0ABP9B937</accession>
<dbReference type="Pfam" id="PF03413">
    <property type="entry name" value="PepSY"/>
    <property type="match status" value="1"/>
</dbReference>
<evidence type="ECO:0000256" key="1">
    <source>
        <dbReference type="SAM" id="MobiDB-lite"/>
    </source>
</evidence>
<evidence type="ECO:0000259" key="3">
    <source>
        <dbReference type="Pfam" id="PF03413"/>
    </source>
</evidence>
<name>A0ABP9B937_9ACTN</name>
<evidence type="ECO:0000313" key="5">
    <source>
        <dbReference type="Proteomes" id="UP001501265"/>
    </source>
</evidence>
<evidence type="ECO:0000313" key="4">
    <source>
        <dbReference type="EMBL" id="GAA4790891.1"/>
    </source>
</evidence>
<dbReference type="Gene3D" id="3.10.450.40">
    <property type="match status" value="1"/>
</dbReference>
<dbReference type="Proteomes" id="UP001501265">
    <property type="component" value="Unassembled WGS sequence"/>
</dbReference>
<comment type="caution">
    <text evidence="4">The sequence shown here is derived from an EMBL/GenBank/DDBJ whole genome shotgun (WGS) entry which is preliminary data.</text>
</comment>
<feature type="region of interest" description="Disordered" evidence="1">
    <location>
        <begin position="138"/>
        <end position="195"/>
    </location>
</feature>
<organism evidence="4 5">
    <name type="scientific">Streptomyces ziwulingensis</name>
    <dbReference type="NCBI Taxonomy" id="1045501"/>
    <lineage>
        <taxon>Bacteria</taxon>
        <taxon>Bacillati</taxon>
        <taxon>Actinomycetota</taxon>
        <taxon>Actinomycetes</taxon>
        <taxon>Kitasatosporales</taxon>
        <taxon>Streptomycetaceae</taxon>
        <taxon>Streptomyces</taxon>
    </lineage>
</organism>
<dbReference type="RefSeq" id="WP_345618211.1">
    <property type="nucleotide sequence ID" value="NZ_BAABIG010000016.1"/>
</dbReference>
<feature type="signal peptide" evidence="2">
    <location>
        <begin position="1"/>
        <end position="25"/>
    </location>
</feature>
<reference evidence="5" key="1">
    <citation type="journal article" date="2019" name="Int. J. Syst. Evol. Microbiol.">
        <title>The Global Catalogue of Microorganisms (GCM) 10K type strain sequencing project: providing services to taxonomists for standard genome sequencing and annotation.</title>
        <authorList>
            <consortium name="The Broad Institute Genomics Platform"/>
            <consortium name="The Broad Institute Genome Sequencing Center for Infectious Disease"/>
            <person name="Wu L."/>
            <person name="Ma J."/>
        </authorList>
    </citation>
    <scope>NUCLEOTIDE SEQUENCE [LARGE SCALE GENOMIC DNA]</scope>
    <source>
        <strain evidence="5">JCM 18081</strain>
    </source>
</reference>
<feature type="region of interest" description="Disordered" evidence="1">
    <location>
        <begin position="28"/>
        <end position="48"/>
    </location>
</feature>
<proteinExistence type="predicted"/>
<keyword evidence="5" id="KW-1185">Reference proteome</keyword>
<gene>
    <name evidence="4" type="ORF">GCM10023220_15280</name>
</gene>
<feature type="domain" description="PepSY" evidence="3">
    <location>
        <begin position="63"/>
        <end position="118"/>
    </location>
</feature>
<dbReference type="EMBL" id="BAABIG010000016">
    <property type="protein sequence ID" value="GAA4790891.1"/>
    <property type="molecule type" value="Genomic_DNA"/>
</dbReference>
<feature type="compositionally biased region" description="Low complexity" evidence="1">
    <location>
        <begin position="141"/>
        <end position="151"/>
    </location>
</feature>
<feature type="compositionally biased region" description="Basic and acidic residues" evidence="1">
    <location>
        <begin position="33"/>
        <end position="48"/>
    </location>
</feature>
<protein>
    <submittedName>
        <fullName evidence="4">PepSY domain-containing protein</fullName>
    </submittedName>
</protein>
<feature type="compositionally biased region" description="Basic and acidic residues" evidence="1">
    <location>
        <begin position="160"/>
        <end position="177"/>
    </location>
</feature>